<dbReference type="InterPro" id="IPR004528">
    <property type="entry name" value="KdsB"/>
</dbReference>
<evidence type="ECO:0000256" key="1">
    <source>
        <dbReference type="ARBA" id="ARBA00022679"/>
    </source>
</evidence>
<dbReference type="STRING" id="164328.H3GL71"/>
<dbReference type="VEuPathDB" id="FungiDB:KRP22_1518"/>
<dbReference type="OMA" id="FMATCAK"/>
<dbReference type="SUPFAM" id="SSF53448">
    <property type="entry name" value="Nucleotide-diphospho-sugar transferases"/>
    <property type="match status" value="1"/>
</dbReference>
<proteinExistence type="predicted"/>
<sequence length="236" mass="25766">MKALGVIPARLGSTRFPGKPLAEFFGKTMIEHTYAAAVGSKLLSKVVVASDSERVLRVIEGVGGDTVLTGACNTGTDRIVQALHLMDPKELSEYDVVVNIQGDEPGVNPRHIDSCIKALRGAGADSVMSTLATPIFDEREARSRDVVKCVADRTGNALYFSRAMIPHSKSGLYAFRKDFLLEFPSLPPSDLEECEDLEQLRVLAAGYRIRLVEVDSTLPGVDTRADLEHLKARWPQ</sequence>
<dbReference type="Proteomes" id="UP000005238">
    <property type="component" value="Unassembled WGS sequence"/>
</dbReference>
<keyword evidence="1" id="KW-0808">Transferase</keyword>
<dbReference type="PANTHER" id="PTHR42866:SF2">
    <property type="entry name" value="3-DEOXY-MANNO-OCTULOSONATE CYTIDYLYLTRANSFERASE, MITOCHONDRIAL"/>
    <property type="match status" value="1"/>
</dbReference>
<keyword evidence="4" id="KW-1185">Reference proteome</keyword>
<dbReference type="InParanoid" id="H3GL71"/>
<dbReference type="CDD" id="cd02517">
    <property type="entry name" value="CMP-KDO-Synthetase"/>
    <property type="match status" value="1"/>
</dbReference>
<reference evidence="3" key="2">
    <citation type="submission" date="2015-06" db="UniProtKB">
        <authorList>
            <consortium name="EnsemblProtists"/>
        </authorList>
    </citation>
    <scope>IDENTIFICATION</scope>
    <source>
        <strain evidence="3">Pr102</strain>
    </source>
</reference>
<name>H3GL71_PHYRM</name>
<dbReference type="AlphaFoldDB" id="H3GL71"/>
<accession>H3GL71</accession>
<dbReference type="EnsemblProtists" id="Phyra77094">
    <property type="protein sequence ID" value="Phyra77094"/>
    <property type="gene ID" value="Phyra77094"/>
</dbReference>
<dbReference type="Pfam" id="PF02348">
    <property type="entry name" value="CTP_transf_3"/>
    <property type="match status" value="1"/>
</dbReference>
<dbReference type="Gene3D" id="3.90.550.10">
    <property type="entry name" value="Spore Coat Polysaccharide Biosynthesis Protein SpsA, Chain A"/>
    <property type="match status" value="1"/>
</dbReference>
<evidence type="ECO:0000256" key="2">
    <source>
        <dbReference type="ARBA" id="ARBA00022695"/>
    </source>
</evidence>
<reference evidence="4" key="1">
    <citation type="journal article" date="2006" name="Science">
        <title>Phytophthora genome sequences uncover evolutionary origins and mechanisms of pathogenesis.</title>
        <authorList>
            <person name="Tyler B.M."/>
            <person name="Tripathy S."/>
            <person name="Zhang X."/>
            <person name="Dehal P."/>
            <person name="Jiang R.H."/>
            <person name="Aerts A."/>
            <person name="Arredondo F.D."/>
            <person name="Baxter L."/>
            <person name="Bensasson D."/>
            <person name="Beynon J.L."/>
            <person name="Chapman J."/>
            <person name="Damasceno C.M."/>
            <person name="Dorrance A.E."/>
            <person name="Dou D."/>
            <person name="Dickerman A.W."/>
            <person name="Dubchak I.L."/>
            <person name="Garbelotto M."/>
            <person name="Gijzen M."/>
            <person name="Gordon S.G."/>
            <person name="Govers F."/>
            <person name="Grunwald N.J."/>
            <person name="Huang W."/>
            <person name="Ivors K.L."/>
            <person name="Jones R.W."/>
            <person name="Kamoun S."/>
            <person name="Krampis K."/>
            <person name="Lamour K.H."/>
            <person name="Lee M.K."/>
            <person name="McDonald W.H."/>
            <person name="Medina M."/>
            <person name="Meijer H.J."/>
            <person name="Nordberg E.K."/>
            <person name="Maclean D.J."/>
            <person name="Ospina-Giraldo M.D."/>
            <person name="Morris P.F."/>
            <person name="Phuntumart V."/>
            <person name="Putnam N.H."/>
            <person name="Rash S."/>
            <person name="Rose J.K."/>
            <person name="Sakihama Y."/>
            <person name="Salamov A.A."/>
            <person name="Savidor A."/>
            <person name="Scheuring C.F."/>
            <person name="Smith B.M."/>
            <person name="Sobral B.W."/>
            <person name="Terry A."/>
            <person name="Torto-Alalibo T.A."/>
            <person name="Win J."/>
            <person name="Xu Z."/>
            <person name="Zhang H."/>
            <person name="Grigoriev I.V."/>
            <person name="Rokhsar D.S."/>
            <person name="Boore J.L."/>
        </authorList>
    </citation>
    <scope>NUCLEOTIDE SEQUENCE [LARGE SCALE GENOMIC DNA]</scope>
    <source>
        <strain evidence="4">Pr102</strain>
    </source>
</reference>
<dbReference type="NCBIfam" id="NF003952">
    <property type="entry name" value="PRK05450.1-5"/>
    <property type="match status" value="1"/>
</dbReference>
<evidence type="ECO:0000313" key="3">
    <source>
        <dbReference type="EnsemblProtists" id="Phyra77094"/>
    </source>
</evidence>
<protein>
    <recommendedName>
        <fullName evidence="5">3-deoxy-D-manno-octulosonate cytidylyltransferase</fullName>
    </recommendedName>
</protein>
<dbReference type="HOGENOM" id="CLU_065038_0_1_1"/>
<dbReference type="GO" id="GO:0008690">
    <property type="term" value="F:3-deoxy-manno-octulosonate cytidylyltransferase activity"/>
    <property type="evidence" value="ECO:0007669"/>
    <property type="project" value="InterPro"/>
</dbReference>
<evidence type="ECO:0008006" key="5">
    <source>
        <dbReference type="Google" id="ProtNLM"/>
    </source>
</evidence>
<dbReference type="eggNOG" id="ENOG502QPIP">
    <property type="taxonomic scope" value="Eukaryota"/>
</dbReference>
<dbReference type="EMBL" id="DS566019">
    <property type="status" value="NOT_ANNOTATED_CDS"/>
    <property type="molecule type" value="Genomic_DNA"/>
</dbReference>
<keyword evidence="2" id="KW-0548">Nucleotidyltransferase</keyword>
<dbReference type="VEuPathDB" id="FungiDB:KRP23_1122"/>
<dbReference type="NCBIfam" id="TIGR00466">
    <property type="entry name" value="kdsB"/>
    <property type="match status" value="1"/>
</dbReference>
<dbReference type="InterPro" id="IPR003329">
    <property type="entry name" value="Cytidylyl_trans"/>
</dbReference>
<evidence type="ECO:0000313" key="4">
    <source>
        <dbReference type="Proteomes" id="UP000005238"/>
    </source>
</evidence>
<dbReference type="InterPro" id="IPR029044">
    <property type="entry name" value="Nucleotide-diphossugar_trans"/>
</dbReference>
<organism evidence="3 4">
    <name type="scientific">Phytophthora ramorum</name>
    <name type="common">Sudden oak death agent</name>
    <dbReference type="NCBI Taxonomy" id="164328"/>
    <lineage>
        <taxon>Eukaryota</taxon>
        <taxon>Sar</taxon>
        <taxon>Stramenopiles</taxon>
        <taxon>Oomycota</taxon>
        <taxon>Peronosporomycetes</taxon>
        <taxon>Peronosporales</taxon>
        <taxon>Peronosporaceae</taxon>
        <taxon>Phytophthora</taxon>
    </lineage>
</organism>
<dbReference type="PANTHER" id="PTHR42866">
    <property type="entry name" value="3-DEOXY-MANNO-OCTULOSONATE CYTIDYLYLTRANSFERASE"/>
    <property type="match status" value="1"/>
</dbReference>